<evidence type="ECO:0000313" key="4">
    <source>
        <dbReference type="Proteomes" id="UP000326924"/>
    </source>
</evidence>
<feature type="coiled-coil region" evidence="1">
    <location>
        <begin position="93"/>
        <end position="148"/>
    </location>
</feature>
<keyword evidence="1" id="KW-0175">Coiled coil</keyword>
<dbReference type="AlphaFoldDB" id="A0A5J5F9W6"/>
<feature type="compositionally biased region" description="Acidic residues" evidence="2">
    <location>
        <begin position="324"/>
        <end position="339"/>
    </location>
</feature>
<sequence>MLATEHSAAQGVRRIHVLKKRTLQHVETVDVPSSELTQPLYNWRRTNLGGRRIVSEESGSYNIIAANMQTTIGQASQPLVIEKTETNERSLQIEKLLQRLDVHDEKLRFHEEKLRFHDEELRVHNEELRVHNEELRVHDEELRVHKEQLRQALVEKLPITGRVIFDAIILDIDPSMKNSQLDRASFLAENGDEFFRDAGVSYDDVVESLVQVTKIGGAAVHKVPLKAALDQLKASQEYVGEHASIGGMSPTTVQALEKFLLQLMARKEISIENLADEELDGTFVDWQKSSENRDEKIRQKMYDIRRKKQKLQRQSAESGSTVADDPESVADDPESVAAV</sequence>
<dbReference type="EMBL" id="VXIS01000013">
    <property type="protein sequence ID" value="KAA8913617.1"/>
    <property type="molecule type" value="Genomic_DNA"/>
</dbReference>
<dbReference type="InParanoid" id="A0A5J5F9W6"/>
<evidence type="ECO:0000313" key="3">
    <source>
        <dbReference type="EMBL" id="KAA8913617.1"/>
    </source>
</evidence>
<gene>
    <name evidence="3" type="ORF">FN846DRAFT_928925</name>
</gene>
<feature type="compositionally biased region" description="Polar residues" evidence="2">
    <location>
        <begin position="312"/>
        <end position="321"/>
    </location>
</feature>
<organism evidence="3 4">
    <name type="scientific">Sphaerosporella brunnea</name>
    <dbReference type="NCBI Taxonomy" id="1250544"/>
    <lineage>
        <taxon>Eukaryota</taxon>
        <taxon>Fungi</taxon>
        <taxon>Dikarya</taxon>
        <taxon>Ascomycota</taxon>
        <taxon>Pezizomycotina</taxon>
        <taxon>Pezizomycetes</taxon>
        <taxon>Pezizales</taxon>
        <taxon>Pyronemataceae</taxon>
        <taxon>Sphaerosporella</taxon>
    </lineage>
</organism>
<accession>A0A5J5F9W6</accession>
<keyword evidence="4" id="KW-1185">Reference proteome</keyword>
<evidence type="ECO:0000256" key="2">
    <source>
        <dbReference type="SAM" id="MobiDB-lite"/>
    </source>
</evidence>
<protein>
    <submittedName>
        <fullName evidence="3">Uncharacterized protein</fullName>
    </submittedName>
</protein>
<evidence type="ECO:0000256" key="1">
    <source>
        <dbReference type="SAM" id="Coils"/>
    </source>
</evidence>
<comment type="caution">
    <text evidence="3">The sequence shown here is derived from an EMBL/GenBank/DDBJ whole genome shotgun (WGS) entry which is preliminary data.</text>
</comment>
<reference evidence="3 4" key="1">
    <citation type="submission" date="2019-09" db="EMBL/GenBank/DDBJ databases">
        <title>Draft genome of the ectomycorrhizal ascomycete Sphaerosporella brunnea.</title>
        <authorList>
            <consortium name="DOE Joint Genome Institute"/>
            <person name="Benucci G.M."/>
            <person name="Marozzi G."/>
            <person name="Antonielli L."/>
            <person name="Sanchez S."/>
            <person name="Marco P."/>
            <person name="Wang X."/>
            <person name="Falini L.B."/>
            <person name="Barry K."/>
            <person name="Haridas S."/>
            <person name="Lipzen A."/>
            <person name="Labutti K."/>
            <person name="Grigoriev I.V."/>
            <person name="Murat C."/>
            <person name="Martin F."/>
            <person name="Albertini E."/>
            <person name="Donnini D."/>
            <person name="Bonito G."/>
        </authorList>
    </citation>
    <scope>NUCLEOTIDE SEQUENCE [LARGE SCALE GENOMIC DNA]</scope>
    <source>
        <strain evidence="3 4">Sb_GMNB300</strain>
    </source>
</reference>
<dbReference type="Proteomes" id="UP000326924">
    <property type="component" value="Unassembled WGS sequence"/>
</dbReference>
<proteinExistence type="predicted"/>
<feature type="region of interest" description="Disordered" evidence="2">
    <location>
        <begin position="304"/>
        <end position="339"/>
    </location>
</feature>
<name>A0A5J5F9W6_9PEZI</name>